<dbReference type="Pfam" id="PF06580">
    <property type="entry name" value="His_kinase"/>
    <property type="match status" value="1"/>
</dbReference>
<evidence type="ECO:0000259" key="3">
    <source>
        <dbReference type="Pfam" id="PF06580"/>
    </source>
</evidence>
<dbReference type="Gene3D" id="3.30.565.10">
    <property type="entry name" value="Histidine kinase-like ATPase, C-terminal domain"/>
    <property type="match status" value="1"/>
</dbReference>
<dbReference type="PANTHER" id="PTHR34220">
    <property type="entry name" value="SENSOR HISTIDINE KINASE YPDA"/>
    <property type="match status" value="1"/>
</dbReference>
<proteinExistence type="predicted"/>
<dbReference type="PANTHER" id="PTHR34220:SF7">
    <property type="entry name" value="SENSOR HISTIDINE KINASE YPDA"/>
    <property type="match status" value="1"/>
</dbReference>
<dbReference type="AlphaFoldDB" id="A0A1H6T5B2"/>
<protein>
    <submittedName>
        <fullName evidence="4">Histidine kinase</fullName>
    </submittedName>
</protein>
<evidence type="ECO:0000256" key="1">
    <source>
        <dbReference type="SAM" id="Phobius"/>
    </source>
</evidence>
<keyword evidence="4" id="KW-0808">Transferase</keyword>
<dbReference type="Proteomes" id="UP000199420">
    <property type="component" value="Unassembled WGS sequence"/>
</dbReference>
<gene>
    <name evidence="4" type="ORF">SAMN04487997_1621</name>
</gene>
<accession>A0A1H6T5B2</accession>
<dbReference type="GO" id="GO:0000155">
    <property type="term" value="F:phosphorelay sensor kinase activity"/>
    <property type="evidence" value="ECO:0007669"/>
    <property type="project" value="InterPro"/>
</dbReference>
<dbReference type="GO" id="GO:0016020">
    <property type="term" value="C:membrane"/>
    <property type="evidence" value="ECO:0007669"/>
    <property type="project" value="InterPro"/>
</dbReference>
<dbReference type="InterPro" id="IPR010559">
    <property type="entry name" value="Sig_transdc_His_kin_internal"/>
</dbReference>
<reference evidence="4 5" key="1">
    <citation type="submission" date="2016-10" db="EMBL/GenBank/DDBJ databases">
        <authorList>
            <person name="de Groot N.N."/>
        </authorList>
    </citation>
    <scope>NUCLEOTIDE SEQUENCE [LARGE SCALE GENOMIC DNA]</scope>
    <source>
        <strain evidence="4 5">DSM 26515</strain>
    </source>
</reference>
<name>A0A1H6T5B2_9GAMM</name>
<keyword evidence="1" id="KW-1133">Transmembrane helix</keyword>
<dbReference type="InterPro" id="IPR036890">
    <property type="entry name" value="HATPase_C_sf"/>
</dbReference>
<feature type="transmembrane region" description="Helical" evidence="1">
    <location>
        <begin position="108"/>
        <end position="129"/>
    </location>
</feature>
<feature type="transmembrane region" description="Helical" evidence="1">
    <location>
        <begin position="71"/>
        <end position="88"/>
    </location>
</feature>
<dbReference type="SUPFAM" id="SSF55874">
    <property type="entry name" value="ATPase domain of HSP90 chaperone/DNA topoisomerase II/histidine kinase"/>
    <property type="match status" value="1"/>
</dbReference>
<dbReference type="InterPro" id="IPR003594">
    <property type="entry name" value="HATPase_dom"/>
</dbReference>
<keyword evidence="1" id="KW-0472">Membrane</keyword>
<evidence type="ECO:0000313" key="5">
    <source>
        <dbReference type="Proteomes" id="UP000199420"/>
    </source>
</evidence>
<dbReference type="RefSeq" id="WP_175483691.1">
    <property type="nucleotide sequence ID" value="NZ_FNYC01000002.1"/>
</dbReference>
<feature type="domain" description="Signal transduction histidine kinase internal region" evidence="3">
    <location>
        <begin position="152"/>
        <end position="232"/>
    </location>
</feature>
<dbReference type="InterPro" id="IPR050640">
    <property type="entry name" value="Bact_2-comp_sensor_kinase"/>
</dbReference>
<sequence length="345" mass="37778">MSERRSRTLLLATLLLWAVAFAAWTADTLQVPFWLDRALRRLPLCGGGVLLCLGLGWLIERVRGRHAWRTGAWTAAGVVLASLLYALANELALYVIRPHWGPPTWADIPSTALMVLWVFTAWVLLYLALDADAQRRDREVRLAQANAAALDAQHRLLLQQLNPHFLFNALNTVYALVLEGDEAGARRSLLALSDFLRSSLESDPPAQVPLAHELASVRHYLTIELQRFSGRLQLVEAMPPEMLQRRLPPMVLQPLVENCIKHGLAGADGTMTIRLSAAAADEGWVLRVADDGRACAAPRGGRAGVGLSNIARRLQLLYGAAARLEAHALTEGGFVAHVHLPATPP</sequence>
<evidence type="ECO:0000313" key="4">
    <source>
        <dbReference type="EMBL" id="SEI73304.1"/>
    </source>
</evidence>
<keyword evidence="5" id="KW-1185">Reference proteome</keyword>
<feature type="transmembrane region" description="Helical" evidence="1">
    <location>
        <begin position="38"/>
        <end position="59"/>
    </location>
</feature>
<keyword evidence="4" id="KW-0418">Kinase</keyword>
<evidence type="ECO:0000259" key="2">
    <source>
        <dbReference type="Pfam" id="PF02518"/>
    </source>
</evidence>
<dbReference type="EMBL" id="FNYC01000002">
    <property type="protein sequence ID" value="SEI73304.1"/>
    <property type="molecule type" value="Genomic_DNA"/>
</dbReference>
<dbReference type="Pfam" id="PF02518">
    <property type="entry name" value="HATPase_c"/>
    <property type="match status" value="1"/>
</dbReference>
<keyword evidence="1" id="KW-0812">Transmembrane</keyword>
<organism evidence="4 5">
    <name type="scientific">Frateuria terrea</name>
    <dbReference type="NCBI Taxonomy" id="529704"/>
    <lineage>
        <taxon>Bacteria</taxon>
        <taxon>Pseudomonadati</taxon>
        <taxon>Pseudomonadota</taxon>
        <taxon>Gammaproteobacteria</taxon>
        <taxon>Lysobacterales</taxon>
        <taxon>Rhodanobacteraceae</taxon>
        <taxon>Frateuria</taxon>
    </lineage>
</organism>
<feature type="domain" description="Histidine kinase/HSP90-like ATPase" evidence="2">
    <location>
        <begin position="251"/>
        <end position="343"/>
    </location>
</feature>
<dbReference type="STRING" id="529704.SAMN02927913_1536"/>